<evidence type="ECO:0000259" key="2">
    <source>
        <dbReference type="Pfam" id="PF13472"/>
    </source>
</evidence>
<protein>
    <submittedName>
        <fullName evidence="4">Lipase</fullName>
    </submittedName>
</protein>
<keyword evidence="1" id="KW-1133">Transmembrane helix</keyword>
<proteinExistence type="predicted"/>
<feature type="domain" description="SGNH hydrolase-type esterase" evidence="2">
    <location>
        <begin position="165"/>
        <end position="340"/>
    </location>
</feature>
<reference evidence="3 5" key="1">
    <citation type="journal article" date="2015" name="Science">
        <title>Genetic determinants of in vivo fitness and diet responsiveness in multiple human gut Bacteroides.</title>
        <authorList>
            <person name="Wu M."/>
            <person name="McNulty N.P."/>
            <person name="Rodionov D.A."/>
            <person name="Khoroshkin M.S."/>
            <person name="Griffin N.W."/>
            <person name="Cheng J."/>
            <person name="Latreille P."/>
            <person name="Kerstetter R.A."/>
            <person name="Terrapon N."/>
            <person name="Henrissat B."/>
            <person name="Osterman A.L."/>
            <person name="Gordon J.I."/>
        </authorList>
    </citation>
    <scope>NUCLEOTIDE SEQUENCE [LARGE SCALE GENOMIC DNA]</scope>
    <source>
        <strain evidence="3 5">WH2</strain>
    </source>
</reference>
<dbReference type="PATRIC" id="fig|246787.4.peg.3578"/>
<reference evidence="4 6" key="2">
    <citation type="journal article" date="2019" name="Nat. Med.">
        <title>A library of human gut bacterial isolates paired with longitudinal multiomics data enables mechanistic microbiome research.</title>
        <authorList>
            <person name="Poyet M."/>
            <person name="Groussin M."/>
            <person name="Gibbons S.M."/>
            <person name="Avila-Pacheco J."/>
            <person name="Jiang X."/>
            <person name="Kearney S.M."/>
            <person name="Perrotta A.R."/>
            <person name="Berdy B."/>
            <person name="Zhao S."/>
            <person name="Lieberman T.D."/>
            <person name="Swanson P.K."/>
            <person name="Smith M."/>
            <person name="Roesemann S."/>
            <person name="Alexander J.E."/>
            <person name="Rich S.A."/>
            <person name="Livny J."/>
            <person name="Vlamakis H."/>
            <person name="Clish C."/>
            <person name="Bullock K."/>
            <person name="Deik A."/>
            <person name="Scott J."/>
            <person name="Pierce K.A."/>
            <person name="Xavier R.J."/>
            <person name="Alm E.J."/>
        </authorList>
    </citation>
    <scope>NUCLEOTIDE SEQUENCE [LARGE SCALE GENOMIC DNA]</scope>
    <source>
        <strain evidence="4 6">BIOML-A7</strain>
    </source>
</reference>
<dbReference type="Proteomes" id="UP000325055">
    <property type="component" value="Unassembled WGS sequence"/>
</dbReference>
<evidence type="ECO:0000313" key="4">
    <source>
        <dbReference type="EMBL" id="KAA5409033.1"/>
    </source>
</evidence>
<dbReference type="PANTHER" id="PTHR30383:SF29">
    <property type="entry name" value="SGNH HYDROLASE-TYPE ESTERASE DOMAIN-CONTAINING PROTEIN"/>
    <property type="match status" value="1"/>
</dbReference>
<sequence>MKRLCMERNSTTGGGLMKRNNVNRVLLNDFLGADYADYTDSFVSRKLHLEYSYLHCNPCNPRNPRLKFSYILIFFLLCFFPLHAQDPIPSCPLISKVTANCDTLRSYSQRTDTVAVPQIAFPSGFQQLGENELTDSLGILNPFWEKLRLLHAGFSTDTIRIVHIGDSHIRGRILPRTTGTLLTETFGAISYTDMGINGAFCTTFTRPDRISDIAALHPDLVILSFGTNESHNRRYNTLLHYRQMDELVRMLRDSLPNVPLLMTTPPGSYDSFRKSRRRRTYSINPRTAIAVETMRRFADDNGLAVWDMYEAVGGRQRACLNWQEAKLMRPDHVHYLPEGYVLQGELFYQALLKAYNDYVGY</sequence>
<dbReference type="InterPro" id="IPR051532">
    <property type="entry name" value="Ester_Hydrolysis_Enzymes"/>
</dbReference>
<evidence type="ECO:0000313" key="6">
    <source>
        <dbReference type="Proteomes" id="UP000325055"/>
    </source>
</evidence>
<evidence type="ECO:0000313" key="3">
    <source>
        <dbReference type="EMBL" id="ALJ60690.1"/>
    </source>
</evidence>
<dbReference type="Pfam" id="PF13472">
    <property type="entry name" value="Lipase_GDSL_2"/>
    <property type="match status" value="1"/>
</dbReference>
<accession>A0A0P0FSX7</accession>
<dbReference type="InterPro" id="IPR013830">
    <property type="entry name" value="SGNH_hydro"/>
</dbReference>
<dbReference type="InterPro" id="IPR036514">
    <property type="entry name" value="SGNH_hydro_sf"/>
</dbReference>
<evidence type="ECO:0000313" key="5">
    <source>
        <dbReference type="Proteomes" id="UP000061809"/>
    </source>
</evidence>
<dbReference type="AlphaFoldDB" id="A0A0P0FSX7"/>
<name>A0A0P0FSX7_9BACE</name>
<evidence type="ECO:0000256" key="1">
    <source>
        <dbReference type="SAM" id="Phobius"/>
    </source>
</evidence>
<dbReference type="Proteomes" id="UP000061809">
    <property type="component" value="Chromosome"/>
</dbReference>
<dbReference type="EMBL" id="CP012801">
    <property type="protein sequence ID" value="ALJ60690.1"/>
    <property type="molecule type" value="Genomic_DNA"/>
</dbReference>
<organism evidence="3 5">
    <name type="scientific">Bacteroides cellulosilyticus</name>
    <dbReference type="NCBI Taxonomy" id="246787"/>
    <lineage>
        <taxon>Bacteria</taxon>
        <taxon>Pseudomonadati</taxon>
        <taxon>Bacteroidota</taxon>
        <taxon>Bacteroidia</taxon>
        <taxon>Bacteroidales</taxon>
        <taxon>Bacteroidaceae</taxon>
        <taxon>Bacteroides</taxon>
    </lineage>
</organism>
<dbReference type="KEGG" id="bcel:BcellWH2_03461"/>
<keyword evidence="1" id="KW-0812">Transmembrane</keyword>
<feature type="transmembrane region" description="Helical" evidence="1">
    <location>
        <begin position="68"/>
        <end position="84"/>
    </location>
</feature>
<dbReference type="Gene3D" id="3.40.50.1110">
    <property type="entry name" value="SGNH hydrolase"/>
    <property type="match status" value="1"/>
</dbReference>
<dbReference type="CDD" id="cd01825">
    <property type="entry name" value="SGNH_hydrolase_peri1"/>
    <property type="match status" value="1"/>
</dbReference>
<dbReference type="PANTHER" id="PTHR30383">
    <property type="entry name" value="THIOESTERASE 1/PROTEASE 1/LYSOPHOSPHOLIPASE L1"/>
    <property type="match status" value="1"/>
</dbReference>
<dbReference type="SUPFAM" id="SSF52266">
    <property type="entry name" value="SGNH hydrolase"/>
    <property type="match status" value="1"/>
</dbReference>
<dbReference type="EMBL" id="VVYW01000008">
    <property type="protein sequence ID" value="KAA5409033.1"/>
    <property type="molecule type" value="Genomic_DNA"/>
</dbReference>
<keyword evidence="1" id="KW-0472">Membrane</keyword>
<gene>
    <name evidence="3" type="ORF">BcellWH2_03461</name>
    <name evidence="4" type="ORF">F2Y86_11380</name>
</gene>
<dbReference type="GO" id="GO:0016788">
    <property type="term" value="F:hydrolase activity, acting on ester bonds"/>
    <property type="evidence" value="ECO:0007669"/>
    <property type="project" value="UniProtKB-ARBA"/>
</dbReference>